<accession>M0M6D1</accession>
<dbReference type="EMBL" id="AOMB01000006">
    <property type="protein sequence ID" value="EMA41261.1"/>
    <property type="molecule type" value="Genomic_DNA"/>
</dbReference>
<protein>
    <submittedName>
        <fullName evidence="2">Heavy metal transport/detoxification protein</fullName>
    </submittedName>
</protein>
<dbReference type="InterPro" id="IPR006121">
    <property type="entry name" value="HMA_dom"/>
</dbReference>
<dbReference type="GO" id="GO:0046872">
    <property type="term" value="F:metal ion binding"/>
    <property type="evidence" value="ECO:0007669"/>
    <property type="project" value="InterPro"/>
</dbReference>
<dbReference type="Proteomes" id="UP000011566">
    <property type="component" value="Unassembled WGS sequence"/>
</dbReference>
<feature type="domain" description="HMA" evidence="1">
    <location>
        <begin position="2"/>
        <end position="67"/>
    </location>
</feature>
<proteinExistence type="predicted"/>
<dbReference type="Pfam" id="PF00403">
    <property type="entry name" value="HMA"/>
    <property type="match status" value="1"/>
</dbReference>
<dbReference type="RefSeq" id="WP_007690520.1">
    <property type="nucleotide sequence ID" value="NZ_AJRK01000090.1"/>
</dbReference>
<dbReference type="CDD" id="cd00371">
    <property type="entry name" value="HMA"/>
    <property type="match status" value="1"/>
</dbReference>
<dbReference type="SUPFAM" id="SSF55008">
    <property type="entry name" value="HMA, heavy metal-associated domain"/>
    <property type="match status" value="1"/>
</dbReference>
<dbReference type="Gene3D" id="3.30.70.100">
    <property type="match status" value="1"/>
</dbReference>
<sequence length="72" mass="7855">MVRHRIHVDGMTCRGCEAVLTREIDAIDDVTDVTVDHETGLVAFATDDTTTGSYVEQAVNDLGYEVTGHDSE</sequence>
<dbReference type="PATRIC" id="fig|1132509.6.peg.568"/>
<dbReference type="InterPro" id="IPR036163">
    <property type="entry name" value="HMA_dom_sf"/>
</dbReference>
<gene>
    <name evidence="2" type="ORF">C447_02412</name>
</gene>
<evidence type="ECO:0000313" key="2">
    <source>
        <dbReference type="EMBL" id="EMA41261.1"/>
    </source>
</evidence>
<organism evidence="2 3">
    <name type="scientific">Halococcus hamelinensis 100A6</name>
    <dbReference type="NCBI Taxonomy" id="1132509"/>
    <lineage>
        <taxon>Archaea</taxon>
        <taxon>Methanobacteriati</taxon>
        <taxon>Methanobacteriota</taxon>
        <taxon>Stenosarchaea group</taxon>
        <taxon>Halobacteria</taxon>
        <taxon>Halobacteriales</taxon>
        <taxon>Halococcaceae</taxon>
        <taxon>Halococcus</taxon>
    </lineage>
</organism>
<dbReference type="PROSITE" id="PS50846">
    <property type="entry name" value="HMA_2"/>
    <property type="match status" value="1"/>
</dbReference>
<evidence type="ECO:0000259" key="1">
    <source>
        <dbReference type="PROSITE" id="PS50846"/>
    </source>
</evidence>
<reference evidence="2 3" key="1">
    <citation type="journal article" date="2014" name="PLoS Genet.">
        <title>Phylogenetically driven sequencing of extremely halophilic archaea reveals strategies for static and dynamic osmo-response.</title>
        <authorList>
            <person name="Becker E.A."/>
            <person name="Seitzer P.M."/>
            <person name="Tritt A."/>
            <person name="Larsen D."/>
            <person name="Krusor M."/>
            <person name="Yao A.I."/>
            <person name="Wu D."/>
            <person name="Madern D."/>
            <person name="Eisen J.A."/>
            <person name="Darling A.E."/>
            <person name="Facciotti M.T."/>
        </authorList>
    </citation>
    <scope>NUCLEOTIDE SEQUENCE [LARGE SCALE GENOMIC DNA]</scope>
    <source>
        <strain evidence="2 3">100A6</strain>
    </source>
</reference>
<comment type="caution">
    <text evidence="2">The sequence shown here is derived from an EMBL/GenBank/DDBJ whole genome shotgun (WGS) entry which is preliminary data.</text>
</comment>
<dbReference type="AlphaFoldDB" id="M0M6D1"/>
<evidence type="ECO:0000313" key="3">
    <source>
        <dbReference type="Proteomes" id="UP000011566"/>
    </source>
</evidence>
<keyword evidence="3" id="KW-1185">Reference proteome</keyword>
<name>M0M6D1_9EURY</name>